<evidence type="ECO:0000313" key="11">
    <source>
        <dbReference type="EMBL" id="ADP80156.1"/>
    </source>
</evidence>
<feature type="domain" description="Rieske" evidence="10">
    <location>
        <begin position="385"/>
        <end position="492"/>
    </location>
</feature>
<dbReference type="GO" id="GO:0004806">
    <property type="term" value="F:triacylglycerol lipase activity"/>
    <property type="evidence" value="ECO:0007669"/>
    <property type="project" value="TreeGrafter"/>
</dbReference>
<evidence type="ECO:0000256" key="6">
    <source>
        <dbReference type="ARBA" id="ARBA00023004"/>
    </source>
</evidence>
<dbReference type="GO" id="GO:0051537">
    <property type="term" value="F:2 iron, 2 sulfur cluster binding"/>
    <property type="evidence" value="ECO:0007669"/>
    <property type="project" value="UniProtKB-KW"/>
</dbReference>
<dbReference type="SUPFAM" id="SSF55961">
    <property type="entry name" value="Bet v1-like"/>
    <property type="match status" value="1"/>
</dbReference>
<dbReference type="PRINTS" id="PR00090">
    <property type="entry name" value="RNGDIOXGNASE"/>
</dbReference>
<evidence type="ECO:0000256" key="5">
    <source>
        <dbReference type="ARBA" id="ARBA00023002"/>
    </source>
</evidence>
<dbReference type="EMBL" id="CP002299">
    <property type="protein sequence ID" value="ADP80156.1"/>
    <property type="molecule type" value="Genomic_DNA"/>
</dbReference>
<name>E3IWH3_PSEI1</name>
<dbReference type="Gene3D" id="2.102.10.10">
    <property type="entry name" value="Rieske [2Fe-2S] iron-sulphur domain"/>
    <property type="match status" value="1"/>
</dbReference>
<dbReference type="CDD" id="cd03469">
    <property type="entry name" value="Rieske_RO_Alpha_N"/>
    <property type="match status" value="1"/>
</dbReference>
<dbReference type="Gene3D" id="3.40.50.1820">
    <property type="entry name" value="alpha/beta hydrolase"/>
    <property type="match status" value="1"/>
</dbReference>
<organism evidence="11 12">
    <name type="scientific">Pseudofrankia inefficax (strain DSM 45817 / CECT 9037 / DDB 130130 / EuI1c)</name>
    <name type="common">Frankia inefficax</name>
    <dbReference type="NCBI Taxonomy" id="298654"/>
    <lineage>
        <taxon>Bacteria</taxon>
        <taxon>Bacillati</taxon>
        <taxon>Actinomycetota</taxon>
        <taxon>Actinomycetes</taxon>
        <taxon>Frankiales</taxon>
        <taxon>Frankiaceae</taxon>
        <taxon>Pseudofrankia</taxon>
    </lineage>
</organism>
<dbReference type="Pfam" id="PF00848">
    <property type="entry name" value="Ring_hydroxyl_A"/>
    <property type="match status" value="1"/>
</dbReference>
<evidence type="ECO:0000256" key="2">
    <source>
        <dbReference type="ARBA" id="ARBA00022714"/>
    </source>
</evidence>
<evidence type="ECO:0000256" key="7">
    <source>
        <dbReference type="ARBA" id="ARBA00023014"/>
    </source>
</evidence>
<dbReference type="Pfam" id="PF07859">
    <property type="entry name" value="Abhydrolase_3"/>
    <property type="match status" value="1"/>
</dbReference>
<dbReference type="PANTHER" id="PTHR48081">
    <property type="entry name" value="AB HYDROLASE SUPERFAMILY PROTEIN C4A8.06C"/>
    <property type="match status" value="1"/>
</dbReference>
<proteinExistence type="inferred from homology"/>
<keyword evidence="12" id="KW-1185">Reference proteome</keyword>
<dbReference type="STRING" id="298654.FraEuI1c_2108"/>
<dbReference type="InParanoid" id="E3IWH3"/>
<keyword evidence="4" id="KW-0378">Hydrolase</keyword>
<evidence type="ECO:0000313" key="12">
    <source>
        <dbReference type="Proteomes" id="UP000002484"/>
    </source>
</evidence>
<dbReference type="eggNOG" id="COG0657">
    <property type="taxonomic scope" value="Bacteria"/>
</dbReference>
<dbReference type="Proteomes" id="UP000002484">
    <property type="component" value="Chromosome"/>
</dbReference>
<dbReference type="Gene3D" id="3.90.380.10">
    <property type="entry name" value="Naphthalene 1,2-dioxygenase Alpha Subunit, Chain A, domain 1"/>
    <property type="match status" value="1"/>
</dbReference>
<dbReference type="InterPro" id="IPR050300">
    <property type="entry name" value="GDXG_lipolytic_enzyme"/>
</dbReference>
<dbReference type="InterPro" id="IPR002168">
    <property type="entry name" value="Lipase_GDXG_HIS_AS"/>
</dbReference>
<dbReference type="SUPFAM" id="SSF53474">
    <property type="entry name" value="alpha/beta-Hydrolases"/>
    <property type="match status" value="1"/>
</dbReference>
<gene>
    <name evidence="11" type="ordered locus">FraEuI1c_2108</name>
</gene>
<dbReference type="GO" id="GO:0016705">
    <property type="term" value="F:oxidoreductase activity, acting on paired donors, with incorporation or reduction of molecular oxygen"/>
    <property type="evidence" value="ECO:0007669"/>
    <property type="project" value="UniProtKB-ARBA"/>
</dbReference>
<dbReference type="InterPro" id="IPR033140">
    <property type="entry name" value="Lipase_GDXG_put_SER_AS"/>
</dbReference>
<dbReference type="InterPro" id="IPR013094">
    <property type="entry name" value="AB_hydrolase_3"/>
</dbReference>
<dbReference type="InterPro" id="IPR036922">
    <property type="entry name" value="Rieske_2Fe-2S_sf"/>
</dbReference>
<dbReference type="InterPro" id="IPR001663">
    <property type="entry name" value="Rng_hydr_dOase-A"/>
</dbReference>
<dbReference type="PROSITE" id="PS01173">
    <property type="entry name" value="LIPASE_GDXG_HIS"/>
    <property type="match status" value="1"/>
</dbReference>
<keyword evidence="2" id="KW-0001">2Fe-2S</keyword>
<evidence type="ECO:0000256" key="3">
    <source>
        <dbReference type="ARBA" id="ARBA00022723"/>
    </source>
</evidence>
<evidence type="ECO:0000256" key="4">
    <source>
        <dbReference type="ARBA" id="ARBA00022801"/>
    </source>
</evidence>
<keyword evidence="6" id="KW-0408">Iron</keyword>
<dbReference type="PROSITE" id="PS01174">
    <property type="entry name" value="LIPASE_GDXG_SER"/>
    <property type="match status" value="1"/>
</dbReference>
<keyword evidence="7" id="KW-0411">Iron-sulfur</keyword>
<dbReference type="InterPro" id="IPR017941">
    <property type="entry name" value="Rieske_2Fe-2S"/>
</dbReference>
<accession>E3IWH3</accession>
<dbReference type="GO" id="GO:0005506">
    <property type="term" value="F:iron ion binding"/>
    <property type="evidence" value="ECO:0007669"/>
    <property type="project" value="InterPro"/>
</dbReference>
<evidence type="ECO:0000256" key="1">
    <source>
        <dbReference type="ARBA" id="ARBA00010515"/>
    </source>
</evidence>
<dbReference type="HOGENOM" id="CLU_388703_0_0_11"/>
<dbReference type="Pfam" id="PF00355">
    <property type="entry name" value="Rieske"/>
    <property type="match status" value="1"/>
</dbReference>
<keyword evidence="3" id="KW-0479">Metal-binding</keyword>
<dbReference type="PROSITE" id="PS51296">
    <property type="entry name" value="RIESKE"/>
    <property type="match status" value="1"/>
</dbReference>
<dbReference type="eggNOG" id="COG4638">
    <property type="taxonomic scope" value="Bacteria"/>
</dbReference>
<dbReference type="RefSeq" id="WP_013423275.1">
    <property type="nucleotide sequence ID" value="NC_014666.1"/>
</dbReference>
<evidence type="ECO:0000256" key="8">
    <source>
        <dbReference type="PROSITE-ProRule" id="PRU10038"/>
    </source>
</evidence>
<dbReference type="OrthoDB" id="5243643at2"/>
<reference evidence="11 12" key="1">
    <citation type="submission" date="2010-10" db="EMBL/GenBank/DDBJ databases">
        <title>Complete sequence of Frankia sp. EuI1c.</title>
        <authorList>
            <consortium name="US DOE Joint Genome Institute"/>
            <person name="Lucas S."/>
            <person name="Copeland A."/>
            <person name="Lapidus A."/>
            <person name="Cheng J.-F."/>
            <person name="Bruce D."/>
            <person name="Goodwin L."/>
            <person name="Pitluck S."/>
            <person name="Chertkov O."/>
            <person name="Detter J.C."/>
            <person name="Han C."/>
            <person name="Tapia R."/>
            <person name="Land M."/>
            <person name="Hauser L."/>
            <person name="Jeffries C."/>
            <person name="Kyrpides N."/>
            <person name="Ivanova N."/>
            <person name="Mikhailova N."/>
            <person name="Beauchemin N."/>
            <person name="Sen A."/>
            <person name="Sur S.A."/>
            <person name="Gtari M."/>
            <person name="Wall L."/>
            <person name="Tisa L."/>
            <person name="Woyke T."/>
        </authorList>
    </citation>
    <scope>NUCLEOTIDE SEQUENCE [LARGE SCALE GENOMIC DNA]</scope>
    <source>
        <strain evidence="12">DSM 45817 / CECT 9037 / EuI1c</strain>
    </source>
</reference>
<protein>
    <submittedName>
        <fullName evidence="11">Rieske (2Fe-2S) iron-sulfur domain protein</fullName>
    </submittedName>
</protein>
<feature type="active site" evidence="8">
    <location>
        <position position="146"/>
    </location>
</feature>
<dbReference type="PANTHER" id="PTHR48081:SF30">
    <property type="entry name" value="ACETYL-HYDROLASE LIPR-RELATED"/>
    <property type="match status" value="1"/>
</dbReference>
<dbReference type="AlphaFoldDB" id="E3IWH3"/>
<feature type="region of interest" description="Disordered" evidence="9">
    <location>
        <begin position="303"/>
        <end position="337"/>
    </location>
</feature>
<comment type="similarity">
    <text evidence="1">Belongs to the 'GDXG' lipolytic enzyme family.</text>
</comment>
<evidence type="ECO:0000256" key="9">
    <source>
        <dbReference type="SAM" id="MobiDB-lite"/>
    </source>
</evidence>
<keyword evidence="5" id="KW-0560">Oxidoreductase</keyword>
<evidence type="ECO:0000259" key="10">
    <source>
        <dbReference type="PROSITE" id="PS51296"/>
    </source>
</evidence>
<sequence length="710" mass="75672">MTSSDFQELVDVVRLLGINDPAKSPVELRAVLDVEAPLPDGAFREELLDADGVPVTWISAATARADRVVLHFHGGAYVGGNARSHRGFAARLSTATDASVILVDYRLAPEHHFPAAYDDAVIAYRWLTGPSGRALAPASVIVSGDSAGGGLAAALLAGLRGRGEPAPAGGALLSPWTDLALTGQSHAAVGGADPLCSTGMLRTCAQAYLAGADPEDPRASALHADLAGLPPLLIHVGEVEVLRDDATRLAERARAAGTAVDLLVAEGMVHVWHLFAQETPEGRRDFETLTRWITARLASTAFSGQGPSAARSRAAHGSTEIRRGSVLEDPAAGPDSLGRTLTRRILHRMAENSLDTATDTMLIPAQDFTSEQRHRAEIAMMRRTPQVVGWGGEIPTAGDYTTKDLLDTSVLLVRGEDGAARAFVNACAHRGAKVATGCGHAARFTCPYHAWSYSGDGRLVGVPSRQMFDPTVLEARGLRGLAVAETAGLLIVNLDPDGTAEGTLDEIREELEPFRFGRYAHAGTVTSEVRANWKLTVDVNFEGYHFPFLHRTSLSVICTNNSVFDVFGPHCRWAFPFRDLAELRDAPETDWPAAFRGTVAHGLFPSTILLEGPGITQMLRVYPGKTPAESVLHISAGWFGPVPNDDIQRGAMAGLDGALQVLRGEDLPAAEMCQHGVTHGLDTIVIGRNEPLMAHLHRTWDGALATRASS</sequence>
<dbReference type="KEGG" id="fri:FraEuI1c_2108"/>
<dbReference type="GO" id="GO:0004497">
    <property type="term" value="F:monooxygenase activity"/>
    <property type="evidence" value="ECO:0007669"/>
    <property type="project" value="UniProtKB-ARBA"/>
</dbReference>
<dbReference type="InterPro" id="IPR029058">
    <property type="entry name" value="AB_hydrolase_fold"/>
</dbReference>
<dbReference type="InterPro" id="IPR015879">
    <property type="entry name" value="Ring_hydroxy_dOase_asu_C_dom"/>
</dbReference>
<dbReference type="SUPFAM" id="SSF50022">
    <property type="entry name" value="ISP domain"/>
    <property type="match status" value="1"/>
</dbReference>